<gene>
    <name evidence="1" type="ORF">CEUSTIGMA_g2299.t1</name>
</gene>
<name>A0A250WVI1_9CHLO</name>
<comment type="caution">
    <text evidence="1">The sequence shown here is derived from an EMBL/GenBank/DDBJ whole genome shotgun (WGS) entry which is preliminary data.</text>
</comment>
<accession>A0A250WVI1</accession>
<organism evidence="1 2">
    <name type="scientific">Chlamydomonas eustigma</name>
    <dbReference type="NCBI Taxonomy" id="1157962"/>
    <lineage>
        <taxon>Eukaryota</taxon>
        <taxon>Viridiplantae</taxon>
        <taxon>Chlorophyta</taxon>
        <taxon>core chlorophytes</taxon>
        <taxon>Chlorophyceae</taxon>
        <taxon>CS clade</taxon>
        <taxon>Chlamydomonadales</taxon>
        <taxon>Chlamydomonadaceae</taxon>
        <taxon>Chlamydomonas</taxon>
    </lineage>
</organism>
<dbReference type="OrthoDB" id="540010at2759"/>
<reference evidence="1 2" key="1">
    <citation type="submission" date="2017-08" db="EMBL/GenBank/DDBJ databases">
        <title>Acidophilic green algal genome provides insights into adaptation to an acidic environment.</title>
        <authorList>
            <person name="Hirooka S."/>
            <person name="Hirose Y."/>
            <person name="Kanesaki Y."/>
            <person name="Higuchi S."/>
            <person name="Fujiwara T."/>
            <person name="Onuma R."/>
            <person name="Era A."/>
            <person name="Ohbayashi R."/>
            <person name="Uzuka A."/>
            <person name="Nozaki H."/>
            <person name="Yoshikawa H."/>
            <person name="Miyagishima S.Y."/>
        </authorList>
    </citation>
    <scope>NUCLEOTIDE SEQUENCE [LARGE SCALE GENOMIC DNA]</scope>
    <source>
        <strain evidence="1 2">NIES-2499</strain>
    </source>
</reference>
<sequence length="432" mass="48934">MVLKNGGVKVRLYFTGMRCFANLRLLSLTNLLGRCAICVWLSLNYVQSVDMYVSPKMSARDSRDLRTEDFLRREQLYNASVRILHKCSSWINEYAEFHKEAIKSESVKFMLYSCSGTSSRYCAGVGDRMRAMMETVKLAKHSQRAVLFQWDFPAALEIALQPNLLDWRVKPKYELDKITDRLDLGWSTWMPWNESQRDPPVLRDGTLASQEERLISLSTNIDDRKGGLPGPKLGSLESSDRSCLFQTLFQPSDILQEQISSLRKELFGSKDAPYVAAHLRMGMFEGEMKTIERFRQVDGLTAVISCARDLATSLGITASVLLLTDNYMLREHVSAGMFTGFVTTPYPAIHVQMTGATDVTKLAMLTSFLDLGMLAESRCLIGSDSGFTRVARLWGRHNCTLNVEQCIAFYAAPRIHHVNRSQGDWRGHKAFF</sequence>
<proteinExistence type="predicted"/>
<evidence type="ECO:0008006" key="3">
    <source>
        <dbReference type="Google" id="ProtNLM"/>
    </source>
</evidence>
<dbReference type="STRING" id="1157962.A0A250WVI1"/>
<dbReference type="AlphaFoldDB" id="A0A250WVI1"/>
<evidence type="ECO:0000313" key="1">
    <source>
        <dbReference type="EMBL" id="GAX74853.1"/>
    </source>
</evidence>
<protein>
    <recommendedName>
        <fullName evidence="3">O-fucosyltransferase family protein</fullName>
    </recommendedName>
</protein>
<keyword evidence="2" id="KW-1185">Reference proteome</keyword>
<evidence type="ECO:0000313" key="2">
    <source>
        <dbReference type="Proteomes" id="UP000232323"/>
    </source>
</evidence>
<dbReference type="EMBL" id="BEGY01000009">
    <property type="protein sequence ID" value="GAX74853.1"/>
    <property type="molecule type" value="Genomic_DNA"/>
</dbReference>
<dbReference type="Proteomes" id="UP000232323">
    <property type="component" value="Unassembled WGS sequence"/>
</dbReference>